<dbReference type="InterPro" id="IPR058192">
    <property type="entry name" value="WHD_ROQ1-like"/>
</dbReference>
<dbReference type="EMBL" id="JXTB01000231">
    <property type="protein sequence ID" value="PON51555.1"/>
    <property type="molecule type" value="Genomic_DNA"/>
</dbReference>
<evidence type="ECO:0000259" key="5">
    <source>
        <dbReference type="Pfam" id="PF23282"/>
    </source>
</evidence>
<dbReference type="InterPro" id="IPR032675">
    <property type="entry name" value="LRR_dom_sf"/>
</dbReference>
<evidence type="ECO:0000313" key="8">
    <source>
        <dbReference type="Proteomes" id="UP000237105"/>
    </source>
</evidence>
<dbReference type="InterPro" id="IPR002182">
    <property type="entry name" value="NB-ARC"/>
</dbReference>
<evidence type="ECO:0000256" key="2">
    <source>
        <dbReference type="ARBA" id="ARBA00022737"/>
    </source>
</evidence>
<sequence length="1094" mass="127069">MVILTAAEFYPRLLTLIMDGFITNPSLNCLNDSELVEIIINDIVRKLNYTFSSDSKYLVGIHNRIKDMKLLLSHAPIVGIWGMGGLGKTTLAKAIFKELHPHFEGHCFLANVREEKEKHGATYLRKLFFGKLSKEKNLDLANLHPIKQRLYRKKLLIVLDDVDDFEQYEHLVEDGEWLNSGSKVIITSRDQQVLRNIIGVREIYNLKELSEMEGLQLFYLHAFKRNFIGENDRGMSRKFVNYAKGVPLALKVLGSHLHSKNKEEWESALNKLKVVPNKKILDILKISFAGLDYKEKDIFLDIACFFQGRTKNFVKEILDDNGCFADVIRVLVDKSLITISNDFNTLRMHDLLQEMGWKIARGHKEFGKQRRLWISDHILHVLKNNMGSNTIEGIFLNDVIREDIFLKPDVFGKMGSLRLLQICDRCGFHFPEGLHHLPDELRYLDWTNFPLKSLGLHFTPRNLVYLCMPFSQLEKLWNEFQPGPQKLKYVDLCFSEKLTCLPNLSRANLKRLDLHHCKSLVKLPPLRFQNVLNELTEEETQEIDDCVRKMREKIKKEFLIRRLHDGMDISLMETSRKHATTTFTLNLNWCLNLKTLSEMSGNIKFLYLCSTAIEELHSSIGSLKNLVLIELRDCKYLKNLPSSICHLGSLEYLDMRGCVSIDKFPKLPKNIRGLDLSGTSITQVVESSFECMPHLDILYMINCSRLESLPTSICKLRSLKKLCLKGCSQLKSFPEILEPMENLKVLVLIGTGIKDIPASIENLVMLDTLNLSRSENLESVPINICKLKSLNTLDLSYCSKLKSFPEILEPMENLEDLVLDGTWIKDIPSSIENLVGLRFLELRECKSLEFVPTTIYTMCNLRYVYVYGCPRLQNLPHYSFSLSPTLDPSGTTTGELPFCISKTFRDFECRCFCARKGVFFAVKYLDELKSSIGLTRCAHYWYKYWKRLTYCECLIFYTMHNILMIQYFHNKVLKGKQCFSDPNRLDLGCEYHLKTYYGESIKHRWTLRRQHDARSDDDSYLENHILDWSSNHVFIWNLYWDHNYYYATGVSFEFYLGQSNSAFGKDMVKQCGMRMLFRQDAKEFDSLNTYLLKI</sequence>
<feature type="domain" description="Disease resistance protein Roq1-like winged-helix" evidence="5">
    <location>
        <begin position="293"/>
        <end position="361"/>
    </location>
</feature>
<dbReference type="GO" id="GO:0043531">
    <property type="term" value="F:ADP binding"/>
    <property type="evidence" value="ECO:0007669"/>
    <property type="project" value="InterPro"/>
</dbReference>
<dbReference type="Pfam" id="PF00931">
    <property type="entry name" value="NB-ARC"/>
    <property type="match status" value="1"/>
</dbReference>
<keyword evidence="1" id="KW-0433">Leucine-rich repeat</keyword>
<comment type="caution">
    <text evidence="7">The sequence shown here is derived from an EMBL/GenBank/DDBJ whole genome shotgun (WGS) entry which is preliminary data.</text>
</comment>
<evidence type="ECO:0000313" key="7">
    <source>
        <dbReference type="EMBL" id="PON51555.1"/>
    </source>
</evidence>
<dbReference type="PANTHER" id="PTHR11017:SF479">
    <property type="entry name" value="DISEASE RESISTANCE PROTEIN (TIR-NBS-LRR CLASS) FAMILY"/>
    <property type="match status" value="1"/>
</dbReference>
<dbReference type="InterPro" id="IPR058546">
    <property type="entry name" value="RPS4B/Roq1-like_LRR"/>
</dbReference>
<evidence type="ECO:0000256" key="1">
    <source>
        <dbReference type="ARBA" id="ARBA00022614"/>
    </source>
</evidence>
<dbReference type="OrthoDB" id="1111679at2759"/>
<accession>A0A2P5BS15</accession>
<dbReference type="SUPFAM" id="SSF52058">
    <property type="entry name" value="L domain-like"/>
    <property type="match status" value="2"/>
</dbReference>
<dbReference type="SUPFAM" id="SSF52540">
    <property type="entry name" value="P-loop containing nucleoside triphosphate hydrolases"/>
    <property type="match status" value="1"/>
</dbReference>
<dbReference type="Proteomes" id="UP000237105">
    <property type="component" value="Unassembled WGS sequence"/>
</dbReference>
<dbReference type="PRINTS" id="PR00364">
    <property type="entry name" value="DISEASERSIST"/>
</dbReference>
<keyword evidence="2" id="KW-0677">Repeat</keyword>
<evidence type="ECO:0000256" key="3">
    <source>
        <dbReference type="ARBA" id="ARBA00022821"/>
    </source>
</evidence>
<keyword evidence="3" id="KW-0611">Plant defense</keyword>
<keyword evidence="8" id="KW-1185">Reference proteome</keyword>
<reference evidence="8" key="1">
    <citation type="submission" date="2016-06" db="EMBL/GenBank/DDBJ databases">
        <title>Parallel loss of symbiosis genes in relatives of nitrogen-fixing non-legume Parasponia.</title>
        <authorList>
            <person name="Van Velzen R."/>
            <person name="Holmer R."/>
            <person name="Bu F."/>
            <person name="Rutten L."/>
            <person name="Van Zeijl A."/>
            <person name="Liu W."/>
            <person name="Santuari L."/>
            <person name="Cao Q."/>
            <person name="Sharma T."/>
            <person name="Shen D."/>
            <person name="Roswanjaya Y."/>
            <person name="Wardhani T."/>
            <person name="Kalhor M.S."/>
            <person name="Jansen J."/>
            <person name="Van den Hoogen J."/>
            <person name="Gungor B."/>
            <person name="Hartog M."/>
            <person name="Hontelez J."/>
            <person name="Verver J."/>
            <person name="Yang W.-C."/>
            <person name="Schijlen E."/>
            <person name="Repin R."/>
            <person name="Schilthuizen M."/>
            <person name="Schranz E."/>
            <person name="Heidstra R."/>
            <person name="Miyata K."/>
            <person name="Fedorova E."/>
            <person name="Kohlen W."/>
            <person name="Bisseling T."/>
            <person name="Smit S."/>
            <person name="Geurts R."/>
        </authorList>
    </citation>
    <scope>NUCLEOTIDE SEQUENCE [LARGE SCALE GENOMIC DNA]</scope>
    <source>
        <strain evidence="8">cv. WU1-14</strain>
    </source>
</reference>
<dbReference type="Pfam" id="PF23286">
    <property type="entry name" value="LRR_13"/>
    <property type="match status" value="1"/>
</dbReference>
<feature type="domain" description="NB-ARC" evidence="4">
    <location>
        <begin position="74"/>
        <end position="225"/>
    </location>
</feature>
<dbReference type="PANTHER" id="PTHR11017">
    <property type="entry name" value="LEUCINE-RICH REPEAT-CONTAINING PROTEIN"/>
    <property type="match status" value="1"/>
</dbReference>
<dbReference type="AlphaFoldDB" id="A0A2P5BS15"/>
<dbReference type="Gene3D" id="3.40.50.300">
    <property type="entry name" value="P-loop containing nucleotide triphosphate hydrolases"/>
    <property type="match status" value="1"/>
</dbReference>
<organism evidence="7 8">
    <name type="scientific">Parasponia andersonii</name>
    <name type="common">Sponia andersonii</name>
    <dbReference type="NCBI Taxonomy" id="3476"/>
    <lineage>
        <taxon>Eukaryota</taxon>
        <taxon>Viridiplantae</taxon>
        <taxon>Streptophyta</taxon>
        <taxon>Embryophyta</taxon>
        <taxon>Tracheophyta</taxon>
        <taxon>Spermatophyta</taxon>
        <taxon>Magnoliopsida</taxon>
        <taxon>eudicotyledons</taxon>
        <taxon>Gunneridae</taxon>
        <taxon>Pentapetalae</taxon>
        <taxon>rosids</taxon>
        <taxon>fabids</taxon>
        <taxon>Rosales</taxon>
        <taxon>Cannabaceae</taxon>
        <taxon>Parasponia</taxon>
    </lineage>
</organism>
<dbReference type="InterPro" id="IPR044974">
    <property type="entry name" value="Disease_R_plants"/>
</dbReference>
<dbReference type="Gene3D" id="1.10.8.430">
    <property type="entry name" value="Helical domain of apoptotic protease-activating factors"/>
    <property type="match status" value="1"/>
</dbReference>
<dbReference type="Gene3D" id="3.80.10.10">
    <property type="entry name" value="Ribonuclease Inhibitor"/>
    <property type="match status" value="3"/>
</dbReference>
<evidence type="ECO:0000259" key="4">
    <source>
        <dbReference type="Pfam" id="PF00931"/>
    </source>
</evidence>
<name>A0A2P5BS15_PARAD</name>
<feature type="domain" description="Disease resistance protein RPS4B/Roq1-like leucine-rich repeats" evidence="6">
    <location>
        <begin position="787"/>
        <end position="874"/>
    </location>
</feature>
<dbReference type="GO" id="GO:0006952">
    <property type="term" value="P:defense response"/>
    <property type="evidence" value="ECO:0007669"/>
    <property type="project" value="InterPro"/>
</dbReference>
<gene>
    <name evidence="7" type="primary">PanTNL34</name>
    <name evidence="7" type="ORF">PanWU01x14_214920</name>
</gene>
<protein>
    <submittedName>
        <fullName evidence="7">TIR-NBS-LRR-like protein</fullName>
    </submittedName>
</protein>
<proteinExistence type="predicted"/>
<dbReference type="InterPro" id="IPR027417">
    <property type="entry name" value="P-loop_NTPase"/>
</dbReference>
<dbReference type="Pfam" id="PF23282">
    <property type="entry name" value="WHD_ROQ1"/>
    <property type="match status" value="1"/>
</dbReference>
<evidence type="ECO:0000259" key="6">
    <source>
        <dbReference type="Pfam" id="PF23286"/>
    </source>
</evidence>
<dbReference type="InterPro" id="IPR042197">
    <property type="entry name" value="Apaf_helical"/>
</dbReference>